<feature type="DNA-binding region" description="OmpR/PhoB-type" evidence="7">
    <location>
        <begin position="129"/>
        <end position="227"/>
    </location>
</feature>
<dbReference type="PROSITE" id="PS50110">
    <property type="entry name" value="RESPONSE_REGULATORY"/>
    <property type="match status" value="1"/>
</dbReference>
<dbReference type="InterPro" id="IPR001867">
    <property type="entry name" value="OmpR/PhoB-type_DNA-bd"/>
</dbReference>
<protein>
    <submittedName>
        <fullName evidence="10">Response regulator transcription factor</fullName>
    </submittedName>
</protein>
<dbReference type="InterPro" id="IPR001789">
    <property type="entry name" value="Sig_transdc_resp-reg_receiver"/>
</dbReference>
<evidence type="ECO:0000256" key="2">
    <source>
        <dbReference type="ARBA" id="ARBA00023012"/>
    </source>
</evidence>
<name>A0ABT8L671_9BACT</name>
<dbReference type="SMART" id="SM00862">
    <property type="entry name" value="Trans_reg_C"/>
    <property type="match status" value="1"/>
</dbReference>
<dbReference type="CDD" id="cd00383">
    <property type="entry name" value="trans_reg_C"/>
    <property type="match status" value="1"/>
</dbReference>
<keyword evidence="5" id="KW-0804">Transcription</keyword>
<accession>A0ABT8L671</accession>
<proteinExistence type="predicted"/>
<comment type="caution">
    <text evidence="10">The sequence shown here is derived from an EMBL/GenBank/DDBJ whole genome shotgun (WGS) entry which is preliminary data.</text>
</comment>
<dbReference type="InterPro" id="IPR036388">
    <property type="entry name" value="WH-like_DNA-bd_sf"/>
</dbReference>
<dbReference type="PANTHER" id="PTHR48111">
    <property type="entry name" value="REGULATOR OF RPOS"/>
    <property type="match status" value="1"/>
</dbReference>
<dbReference type="EMBL" id="JAUJEB010000002">
    <property type="protein sequence ID" value="MDN5213244.1"/>
    <property type="molecule type" value="Genomic_DNA"/>
</dbReference>
<keyword evidence="3" id="KW-0805">Transcription regulation</keyword>
<dbReference type="CDD" id="cd19935">
    <property type="entry name" value="REC_OmpR_CusR-like"/>
    <property type="match status" value="1"/>
</dbReference>
<evidence type="ECO:0000256" key="5">
    <source>
        <dbReference type="ARBA" id="ARBA00023163"/>
    </source>
</evidence>
<dbReference type="SMART" id="SM00448">
    <property type="entry name" value="REC"/>
    <property type="match status" value="1"/>
</dbReference>
<evidence type="ECO:0000256" key="3">
    <source>
        <dbReference type="ARBA" id="ARBA00023015"/>
    </source>
</evidence>
<evidence type="ECO:0000313" key="10">
    <source>
        <dbReference type="EMBL" id="MDN5213244.1"/>
    </source>
</evidence>
<dbReference type="RefSeq" id="WP_346758583.1">
    <property type="nucleotide sequence ID" value="NZ_JAUJEB010000002.1"/>
</dbReference>
<dbReference type="Proteomes" id="UP001172083">
    <property type="component" value="Unassembled WGS sequence"/>
</dbReference>
<evidence type="ECO:0000256" key="4">
    <source>
        <dbReference type="ARBA" id="ARBA00023125"/>
    </source>
</evidence>
<evidence type="ECO:0000259" key="8">
    <source>
        <dbReference type="PROSITE" id="PS50110"/>
    </source>
</evidence>
<feature type="domain" description="Response regulatory" evidence="8">
    <location>
        <begin position="4"/>
        <end position="119"/>
    </location>
</feature>
<dbReference type="PANTHER" id="PTHR48111:SF22">
    <property type="entry name" value="REGULATOR OF RPOS"/>
    <property type="match status" value="1"/>
</dbReference>
<dbReference type="SUPFAM" id="SSF52172">
    <property type="entry name" value="CheY-like"/>
    <property type="match status" value="1"/>
</dbReference>
<organism evidence="10 11">
    <name type="scientific">Agaribacillus aureus</name>
    <dbReference type="NCBI Taxonomy" id="3051825"/>
    <lineage>
        <taxon>Bacteria</taxon>
        <taxon>Pseudomonadati</taxon>
        <taxon>Bacteroidota</taxon>
        <taxon>Cytophagia</taxon>
        <taxon>Cytophagales</taxon>
        <taxon>Splendidivirgaceae</taxon>
        <taxon>Agaribacillus</taxon>
    </lineage>
</organism>
<feature type="modified residue" description="4-aspartylphosphate" evidence="6">
    <location>
        <position position="53"/>
    </location>
</feature>
<feature type="domain" description="OmpR/PhoB-type" evidence="9">
    <location>
        <begin position="129"/>
        <end position="227"/>
    </location>
</feature>
<dbReference type="Pfam" id="PF00486">
    <property type="entry name" value="Trans_reg_C"/>
    <property type="match status" value="1"/>
</dbReference>
<dbReference type="Pfam" id="PF00072">
    <property type="entry name" value="Response_reg"/>
    <property type="match status" value="1"/>
</dbReference>
<keyword evidence="2" id="KW-0902">Two-component regulatory system</keyword>
<keyword evidence="1 6" id="KW-0597">Phosphoprotein</keyword>
<evidence type="ECO:0000259" key="9">
    <source>
        <dbReference type="PROSITE" id="PS51755"/>
    </source>
</evidence>
<dbReference type="InterPro" id="IPR039420">
    <property type="entry name" value="WalR-like"/>
</dbReference>
<dbReference type="Gene3D" id="1.10.10.10">
    <property type="entry name" value="Winged helix-like DNA-binding domain superfamily/Winged helix DNA-binding domain"/>
    <property type="match status" value="1"/>
</dbReference>
<dbReference type="PROSITE" id="PS51755">
    <property type="entry name" value="OMPR_PHOB"/>
    <property type="match status" value="1"/>
</dbReference>
<dbReference type="Gene3D" id="3.40.50.2300">
    <property type="match status" value="1"/>
</dbReference>
<sequence length="227" mass="25968">MVKKILLIEDELNVASFIKKGLDEEGYEVTVSHDGESGLAMLSCHNFDLLILDVILPKMTGLDVCEKIRDGGHKQLPVLMLSALSTTESVVDGLDRGADDYLVKPFKFSELLARIRTLSRRKELFKDNEQILSIADMKLDLNAKTVYRASSEIMLTPTEYRLLVYFMKNQKKVLSRVDLLENVWDIDFDMGTNVVDVYVNYLRNKIDKAFDQKLIRTVFGMGYVMKE</sequence>
<dbReference type="Gene3D" id="6.10.250.690">
    <property type="match status" value="1"/>
</dbReference>
<gene>
    <name evidence="10" type="ORF">QQ020_14340</name>
</gene>
<keyword evidence="11" id="KW-1185">Reference proteome</keyword>
<evidence type="ECO:0000256" key="6">
    <source>
        <dbReference type="PROSITE-ProRule" id="PRU00169"/>
    </source>
</evidence>
<evidence type="ECO:0000313" key="11">
    <source>
        <dbReference type="Proteomes" id="UP001172083"/>
    </source>
</evidence>
<dbReference type="InterPro" id="IPR011006">
    <property type="entry name" value="CheY-like_superfamily"/>
</dbReference>
<reference evidence="10" key="1">
    <citation type="submission" date="2023-06" db="EMBL/GenBank/DDBJ databases">
        <title>Genomic of Agaribacillus aureum.</title>
        <authorList>
            <person name="Wang G."/>
        </authorList>
    </citation>
    <scope>NUCLEOTIDE SEQUENCE</scope>
    <source>
        <strain evidence="10">BMA12</strain>
    </source>
</reference>
<evidence type="ECO:0000256" key="7">
    <source>
        <dbReference type="PROSITE-ProRule" id="PRU01091"/>
    </source>
</evidence>
<evidence type="ECO:0000256" key="1">
    <source>
        <dbReference type="ARBA" id="ARBA00022553"/>
    </source>
</evidence>
<keyword evidence="4 7" id="KW-0238">DNA-binding</keyword>